<name>A0AAJ5WZ95_9BACT</name>
<dbReference type="AlphaFoldDB" id="A0AAJ5WZ95"/>
<dbReference type="InterPro" id="IPR008471">
    <property type="entry name" value="MnmC-like_methylTransf"/>
</dbReference>
<evidence type="ECO:0000313" key="2">
    <source>
        <dbReference type="EMBL" id="WEK37125.1"/>
    </source>
</evidence>
<dbReference type="Gene3D" id="3.40.50.150">
    <property type="entry name" value="Vaccinia Virus protein VP39"/>
    <property type="match status" value="1"/>
</dbReference>
<proteinExistence type="predicted"/>
<reference evidence="2" key="1">
    <citation type="submission" date="2023-03" db="EMBL/GenBank/DDBJ databases">
        <title>Andean soil-derived lignocellulolytic bacterial consortium as a source of novel taxa and putative plastic-active enzymes.</title>
        <authorList>
            <person name="Diaz-Garcia L."/>
            <person name="Chuvochina M."/>
            <person name="Feuerriegel G."/>
            <person name="Bunk B."/>
            <person name="Sproer C."/>
            <person name="Streit W.R."/>
            <person name="Rodriguez L.M."/>
            <person name="Overmann J."/>
            <person name="Jimenez D.J."/>
        </authorList>
    </citation>
    <scope>NUCLEOTIDE SEQUENCE</scope>
    <source>
        <strain evidence="2">MAG 7</strain>
    </source>
</reference>
<dbReference type="InterPro" id="IPR029063">
    <property type="entry name" value="SAM-dependent_MTases_sf"/>
</dbReference>
<gene>
    <name evidence="2" type="primary">mnmD</name>
    <name evidence="2" type="ORF">P0Y53_06395</name>
</gene>
<dbReference type="GO" id="GO:0004808">
    <property type="term" value="F:tRNA (5-methylaminomethyl-2-thiouridylate)(34)-methyltransferase activity"/>
    <property type="evidence" value="ECO:0007669"/>
    <property type="project" value="InterPro"/>
</dbReference>
<accession>A0AAJ5WZ95</accession>
<sequence length="240" mass="26653">MERRIQPTADGSVTIAIPDAGITFHSLHGAIQESTHIFIEAAYRHLLATAAPAGPVCILEMGFGTGLNALLTLLEADSGRQQVEYSTVEAFPLEPAFLPQLNYCIQLQQAAYQPLFEQLHTGAWEQPVPVSPYFRFTKYQQTLEAFCRQAIAAAPAVDQPDADHRFHLVYFDAFAPISQPELWTEDSFRQLFLLMRPGGLLTTYCSKSIVRKAMQAAGFTIEKIPGPWGKREMVRASVPV</sequence>
<feature type="domain" description="MnmC-like methyltransferase" evidence="1">
    <location>
        <begin position="129"/>
        <end position="237"/>
    </location>
</feature>
<evidence type="ECO:0000313" key="3">
    <source>
        <dbReference type="Proteomes" id="UP001220610"/>
    </source>
</evidence>
<dbReference type="Proteomes" id="UP001220610">
    <property type="component" value="Chromosome"/>
</dbReference>
<dbReference type="NCBIfam" id="NF033855">
    <property type="entry name" value="tRNA_MNMC2"/>
    <property type="match status" value="1"/>
</dbReference>
<dbReference type="InterPro" id="IPR047785">
    <property type="entry name" value="tRNA_MNMC2"/>
</dbReference>
<protein>
    <submittedName>
        <fullName evidence="2">tRNA (5-methylaminomethyl-2-thiouridine)(34)-methyltransferase MnmD</fullName>
    </submittedName>
</protein>
<dbReference type="Pfam" id="PF05430">
    <property type="entry name" value="Methyltransf_30"/>
    <property type="match status" value="1"/>
</dbReference>
<dbReference type="PANTHER" id="PTHR39963:SF1">
    <property type="entry name" value="MNMC-LIKE METHYLTRANSFERASE DOMAIN-CONTAINING PROTEIN"/>
    <property type="match status" value="1"/>
</dbReference>
<organism evidence="2 3">
    <name type="scientific">Candidatus Pseudobacter hemicellulosilyticus</name>
    <dbReference type="NCBI Taxonomy" id="3121375"/>
    <lineage>
        <taxon>Bacteria</taxon>
        <taxon>Pseudomonadati</taxon>
        <taxon>Bacteroidota</taxon>
        <taxon>Chitinophagia</taxon>
        <taxon>Chitinophagales</taxon>
        <taxon>Chitinophagaceae</taxon>
        <taxon>Pseudobacter</taxon>
    </lineage>
</organism>
<dbReference type="EMBL" id="CP119311">
    <property type="protein sequence ID" value="WEK37125.1"/>
    <property type="molecule type" value="Genomic_DNA"/>
</dbReference>
<dbReference type="PANTHER" id="PTHR39963">
    <property type="entry name" value="SLL0983 PROTEIN"/>
    <property type="match status" value="1"/>
</dbReference>
<evidence type="ECO:0000259" key="1">
    <source>
        <dbReference type="Pfam" id="PF05430"/>
    </source>
</evidence>
<dbReference type="GO" id="GO:0016645">
    <property type="term" value="F:oxidoreductase activity, acting on the CH-NH group of donors"/>
    <property type="evidence" value="ECO:0007669"/>
    <property type="project" value="InterPro"/>
</dbReference>
<dbReference type="SUPFAM" id="SSF53335">
    <property type="entry name" value="S-adenosyl-L-methionine-dependent methyltransferases"/>
    <property type="match status" value="1"/>
</dbReference>